<gene>
    <name evidence="1" type="ORF">ACFQJC_17475</name>
</gene>
<evidence type="ECO:0000313" key="1">
    <source>
        <dbReference type="EMBL" id="MFC7205303.1"/>
    </source>
</evidence>
<accession>A0ABD5ZJ39</accession>
<keyword evidence="2" id="KW-1185">Reference proteome</keyword>
<dbReference type="Proteomes" id="UP001596481">
    <property type="component" value="Unassembled WGS sequence"/>
</dbReference>
<dbReference type="EMBL" id="JBHTAA010000014">
    <property type="protein sequence ID" value="MFC7205303.1"/>
    <property type="molecule type" value="Genomic_DNA"/>
</dbReference>
<dbReference type="RefSeq" id="WP_390225869.1">
    <property type="nucleotide sequence ID" value="NZ_JBHTAA010000014.1"/>
</dbReference>
<dbReference type="AlphaFoldDB" id="A0ABD5ZJ39"/>
<protein>
    <recommendedName>
        <fullName evidence="3">Amphi-Trp domain-containing protein</fullName>
    </recommendedName>
</protein>
<evidence type="ECO:0000313" key="2">
    <source>
        <dbReference type="Proteomes" id="UP001596481"/>
    </source>
</evidence>
<comment type="caution">
    <text evidence="1">The sequence shown here is derived from an EMBL/GenBank/DDBJ whole genome shotgun (WGS) entry which is preliminary data.</text>
</comment>
<reference evidence="1 2" key="1">
    <citation type="journal article" date="2019" name="Int. J. Syst. Evol. Microbiol.">
        <title>The Global Catalogue of Microorganisms (GCM) 10K type strain sequencing project: providing services to taxonomists for standard genome sequencing and annotation.</title>
        <authorList>
            <consortium name="The Broad Institute Genomics Platform"/>
            <consortium name="The Broad Institute Genome Sequencing Center for Infectious Disease"/>
            <person name="Wu L."/>
            <person name="Ma J."/>
        </authorList>
    </citation>
    <scope>NUCLEOTIDE SEQUENCE [LARGE SCALE GENOMIC DNA]</scope>
    <source>
        <strain evidence="1 2">DSM 29988</strain>
    </source>
</reference>
<proteinExistence type="predicted"/>
<sequence>MAQSFEELLTRLIRDVELSLNSITDAEINAEHVESAPSKNEVTLTIRGDVEEMFPRMDDVNIDSIAINEVKISVSPNPEYIDFRDVELPDC</sequence>
<name>A0ABD5ZJ39_9EURY</name>
<evidence type="ECO:0008006" key="3">
    <source>
        <dbReference type="Google" id="ProtNLM"/>
    </source>
</evidence>
<organism evidence="1 2">
    <name type="scientific">Haloferax namakaokahaiae</name>
    <dbReference type="NCBI Taxonomy" id="1748331"/>
    <lineage>
        <taxon>Archaea</taxon>
        <taxon>Methanobacteriati</taxon>
        <taxon>Methanobacteriota</taxon>
        <taxon>Stenosarchaea group</taxon>
        <taxon>Halobacteria</taxon>
        <taxon>Halobacteriales</taxon>
        <taxon>Haloferacaceae</taxon>
        <taxon>Haloferax</taxon>
    </lineage>
</organism>